<gene>
    <name evidence="1" type="ORF">NCTC11532_00815</name>
</gene>
<dbReference type="STRING" id="1122170.GCA_000701265_03133"/>
<dbReference type="EMBL" id="UGPB01000001">
    <property type="protein sequence ID" value="STY28640.1"/>
    <property type="molecule type" value="Genomic_DNA"/>
</dbReference>
<proteinExistence type="predicted"/>
<reference evidence="1 2" key="1">
    <citation type="submission" date="2018-06" db="EMBL/GenBank/DDBJ databases">
        <authorList>
            <consortium name="Pathogen Informatics"/>
            <person name="Doyle S."/>
        </authorList>
    </citation>
    <scope>NUCLEOTIDE SEQUENCE [LARGE SCALE GENOMIC DNA]</scope>
    <source>
        <strain evidence="1 2">NCTC11532</strain>
    </source>
</reference>
<keyword evidence="2" id="KW-1185">Reference proteome</keyword>
<organism evidence="1 2">
    <name type="scientific">Legionella wadsworthii</name>
    <dbReference type="NCBI Taxonomy" id="28088"/>
    <lineage>
        <taxon>Bacteria</taxon>
        <taxon>Pseudomonadati</taxon>
        <taxon>Pseudomonadota</taxon>
        <taxon>Gammaproteobacteria</taxon>
        <taxon>Legionellales</taxon>
        <taxon>Legionellaceae</taxon>
        <taxon>Legionella</taxon>
    </lineage>
</organism>
<evidence type="ECO:0000313" key="1">
    <source>
        <dbReference type="EMBL" id="STY28640.1"/>
    </source>
</evidence>
<dbReference type="Proteomes" id="UP000255297">
    <property type="component" value="Unassembled WGS sequence"/>
</dbReference>
<name>A0A378LQL1_9GAMM</name>
<dbReference type="RefSeq" id="WP_031568020.1">
    <property type="nucleotide sequence ID" value="NZ_CAAAIS010000011.1"/>
</dbReference>
<accession>A0A378LQL1</accession>
<protein>
    <submittedName>
        <fullName evidence="1">Uncharacterized protein</fullName>
    </submittedName>
</protein>
<sequence>MKVYELKIKINELYNESVITSKTNASFAAKLVEFTGSLNDEESITQEMMATIKDIFHQFWKWAADHLSYDQWKDDSQVGPWIALENFLAKAGVLPADYHHPILYESLLNHFNELAGDHLKANELIPLIITASRMLGYKEQAEEGYPWLRLNQFIVDQKPQELPKIKDIMFLLRGAFYLMYRFCTVEQLALLPFLIYFRHPTTDEERRSELAIFNWLDQKPAHCVDFFNRYDEYIDCRSITFVNALKNIVDCIPTKRSDFLIATNRSRWIYPFVQKARVEHVREDILDKTVHLLEVDFATRKDQSVGGVLNFIDGIKRQAKTLTCQEARIVHSAASLLCLNTYIQNRKQDKRDKYSFLSISGETKCAAAEKKQSAVRGKPNPLSFFETIAINQGRLKKLNQFIEEDSIMNSKENKSIMN</sequence>
<evidence type="ECO:0000313" key="2">
    <source>
        <dbReference type="Proteomes" id="UP000255297"/>
    </source>
</evidence>
<dbReference type="AlphaFoldDB" id="A0A378LQL1"/>
<dbReference type="OrthoDB" id="5650429at2"/>